<dbReference type="Pfam" id="PF07331">
    <property type="entry name" value="TctB"/>
    <property type="match status" value="1"/>
</dbReference>
<comment type="caution">
    <text evidence="4">The sequence shown here is derived from an EMBL/GenBank/DDBJ whole genome shotgun (WGS) entry which is preliminary data.</text>
</comment>
<gene>
    <name evidence="4" type="ORF">GCM10011402_34700</name>
</gene>
<dbReference type="RefSeq" id="WP_229665403.1">
    <property type="nucleotide sequence ID" value="NZ_BMIV01000022.1"/>
</dbReference>
<evidence type="ECO:0000313" key="5">
    <source>
        <dbReference type="Proteomes" id="UP000640509"/>
    </source>
</evidence>
<feature type="transmembrane region" description="Helical" evidence="2">
    <location>
        <begin position="122"/>
        <end position="142"/>
    </location>
</feature>
<feature type="compositionally biased region" description="Pro residues" evidence="1">
    <location>
        <begin position="16"/>
        <end position="25"/>
    </location>
</feature>
<feature type="transmembrane region" description="Helical" evidence="2">
    <location>
        <begin position="35"/>
        <end position="54"/>
    </location>
</feature>
<keyword evidence="2" id="KW-1133">Transmembrane helix</keyword>
<feature type="transmembrane region" description="Helical" evidence="2">
    <location>
        <begin position="66"/>
        <end position="87"/>
    </location>
</feature>
<dbReference type="EMBL" id="BMIV01000022">
    <property type="protein sequence ID" value="GGF79110.1"/>
    <property type="molecule type" value="Genomic_DNA"/>
</dbReference>
<feature type="domain" description="DUF1468" evidence="3">
    <location>
        <begin position="35"/>
        <end position="178"/>
    </location>
</feature>
<evidence type="ECO:0000313" key="4">
    <source>
        <dbReference type="EMBL" id="GGF79110.1"/>
    </source>
</evidence>
<reference evidence="5" key="1">
    <citation type="journal article" date="2019" name="Int. J. Syst. Evol. Microbiol.">
        <title>The Global Catalogue of Microorganisms (GCM) 10K type strain sequencing project: providing services to taxonomists for standard genome sequencing and annotation.</title>
        <authorList>
            <consortium name="The Broad Institute Genomics Platform"/>
            <consortium name="The Broad Institute Genome Sequencing Center for Infectious Disease"/>
            <person name="Wu L."/>
            <person name="Ma J."/>
        </authorList>
    </citation>
    <scope>NUCLEOTIDE SEQUENCE [LARGE SCALE GENOMIC DNA]</scope>
    <source>
        <strain evidence="5">CGMCC 1.15419</strain>
    </source>
</reference>
<protein>
    <recommendedName>
        <fullName evidence="3">DUF1468 domain-containing protein</fullName>
    </recommendedName>
</protein>
<dbReference type="InterPro" id="IPR009936">
    <property type="entry name" value="DUF1468"/>
</dbReference>
<feature type="region of interest" description="Disordered" evidence="1">
    <location>
        <begin position="1"/>
        <end position="25"/>
    </location>
</feature>
<evidence type="ECO:0000256" key="2">
    <source>
        <dbReference type="SAM" id="Phobius"/>
    </source>
</evidence>
<evidence type="ECO:0000256" key="1">
    <source>
        <dbReference type="SAM" id="MobiDB-lite"/>
    </source>
</evidence>
<feature type="transmembrane region" description="Helical" evidence="2">
    <location>
        <begin position="154"/>
        <end position="173"/>
    </location>
</feature>
<name>A0ABQ1VLU0_9RHOB</name>
<sequence>MSHEVPEEVITVDVPGHPPSSPVPPSNPWLGRERLAGFSLVAFGLFALWAGSDLPFMTEGGVGSGLLPRALAIIIMLLGVAQIIVTWNEVPESTGTWPVRDMLPVLIGVFLFAFTIRGYDFGAFSVPVLGMSVATPLSIIFAGAAAKDVRFGELLIFAAILTAVCIGLFRFALGLSLPVAPWLIGY</sequence>
<evidence type="ECO:0000259" key="3">
    <source>
        <dbReference type="Pfam" id="PF07331"/>
    </source>
</evidence>
<proteinExistence type="predicted"/>
<keyword evidence="5" id="KW-1185">Reference proteome</keyword>
<keyword evidence="2" id="KW-0472">Membrane</keyword>
<accession>A0ABQ1VLU0</accession>
<organism evidence="4 5">
    <name type="scientific">Paracoccus acridae</name>
    <dbReference type="NCBI Taxonomy" id="1795310"/>
    <lineage>
        <taxon>Bacteria</taxon>
        <taxon>Pseudomonadati</taxon>
        <taxon>Pseudomonadota</taxon>
        <taxon>Alphaproteobacteria</taxon>
        <taxon>Rhodobacterales</taxon>
        <taxon>Paracoccaceae</taxon>
        <taxon>Paracoccus</taxon>
    </lineage>
</organism>
<dbReference type="Proteomes" id="UP000640509">
    <property type="component" value="Unassembled WGS sequence"/>
</dbReference>
<feature type="transmembrane region" description="Helical" evidence="2">
    <location>
        <begin position="99"/>
        <end position="116"/>
    </location>
</feature>
<keyword evidence="2" id="KW-0812">Transmembrane</keyword>